<evidence type="ECO:0000256" key="1">
    <source>
        <dbReference type="ARBA" id="ARBA00001946"/>
    </source>
</evidence>
<protein>
    <recommendedName>
        <fullName evidence="4">Terpene synthase</fullName>
        <ecNumber evidence="4">4.2.3.-</ecNumber>
    </recommendedName>
</protein>
<dbReference type="GO" id="GO:0008299">
    <property type="term" value="P:isoprenoid biosynthetic process"/>
    <property type="evidence" value="ECO:0007669"/>
    <property type="project" value="UniProtKB-ARBA"/>
</dbReference>
<evidence type="ECO:0000256" key="2">
    <source>
        <dbReference type="ARBA" id="ARBA00006333"/>
    </source>
</evidence>
<reference evidence="5" key="1">
    <citation type="submission" date="2021-07" db="EMBL/GenBank/DDBJ databases">
        <title>Genome Resource of American Ginseng Black Spot Pathogen Alternaria panax.</title>
        <authorList>
            <person name="Qiu C."/>
            <person name="Wang W."/>
            <person name="Liu Z."/>
        </authorList>
    </citation>
    <scope>NUCLEOTIDE SEQUENCE</scope>
    <source>
        <strain evidence="5">BNCC115425</strain>
    </source>
</reference>
<gene>
    <name evidence="5" type="ORF">G6011_00979</name>
</gene>
<dbReference type="PANTHER" id="PTHR35201:SF4">
    <property type="entry name" value="BETA-PINACENE SYNTHASE-RELATED"/>
    <property type="match status" value="1"/>
</dbReference>
<evidence type="ECO:0000256" key="3">
    <source>
        <dbReference type="ARBA" id="ARBA00022842"/>
    </source>
</evidence>
<dbReference type="Proteomes" id="UP001199106">
    <property type="component" value="Unassembled WGS sequence"/>
</dbReference>
<organism evidence="5 6">
    <name type="scientific">Alternaria panax</name>
    <dbReference type="NCBI Taxonomy" id="48097"/>
    <lineage>
        <taxon>Eukaryota</taxon>
        <taxon>Fungi</taxon>
        <taxon>Dikarya</taxon>
        <taxon>Ascomycota</taxon>
        <taxon>Pezizomycotina</taxon>
        <taxon>Dothideomycetes</taxon>
        <taxon>Pleosporomycetidae</taxon>
        <taxon>Pleosporales</taxon>
        <taxon>Pleosporineae</taxon>
        <taxon>Pleosporaceae</taxon>
        <taxon>Alternaria</taxon>
        <taxon>Alternaria sect. Panax</taxon>
    </lineage>
</organism>
<dbReference type="SUPFAM" id="SSF48576">
    <property type="entry name" value="Terpenoid synthases"/>
    <property type="match status" value="1"/>
</dbReference>
<keyword evidence="6" id="KW-1185">Reference proteome</keyword>
<dbReference type="PANTHER" id="PTHR35201">
    <property type="entry name" value="TERPENE SYNTHASE"/>
    <property type="match status" value="1"/>
</dbReference>
<dbReference type="GO" id="GO:0010333">
    <property type="term" value="F:terpene synthase activity"/>
    <property type="evidence" value="ECO:0007669"/>
    <property type="project" value="InterPro"/>
</dbReference>
<accession>A0AAD4IJ98</accession>
<dbReference type="AlphaFoldDB" id="A0AAD4IJ98"/>
<evidence type="ECO:0000256" key="4">
    <source>
        <dbReference type="RuleBase" id="RU366034"/>
    </source>
</evidence>
<keyword evidence="4" id="KW-0456">Lyase</keyword>
<sequence>MTTSTPKFADVNSKLAAPEDAPWLCPVRFSYDWLHDATSEHPNPAPLQYSLELPLSPPDSPGDGVKLSSTFSKTQVITSYNNANGFDIYPSEAGLPWPTRIAKVRQSRHWRAGMHLSNELLELFATDPTITQAVRKNGVSLAGIASKELLIDEDDRFAKFSIYLFPEANEQRTRLLAAAIVYVIIFDDSWEMHSEDKLGVVRDDFVKRLEGRVGEATEQKTPLQALIDYTVQAFKDEDKIAGDGGQEVIDLLIDFCRHVPPQMTFENLGDYLSYRRIDAAVPYILACLKFSLGSSVRIEDPKLERFLRLVSDQISLSNDLASYDKEKKAYDSGKSCYMINAVEVVQRLLALSSAGPAKSIAYSMQLDVEAEIKTELERLVASGELSTEELEFVDAVMVMTAGNVFYSVISPRYGGQEAKMEV</sequence>
<keyword evidence="4" id="KW-0479">Metal-binding</keyword>
<dbReference type="EC" id="4.2.3.-" evidence="4"/>
<name>A0AAD4IJ98_9PLEO</name>
<dbReference type="GO" id="GO:0046872">
    <property type="term" value="F:metal ion binding"/>
    <property type="evidence" value="ECO:0007669"/>
    <property type="project" value="UniProtKB-KW"/>
</dbReference>
<proteinExistence type="inferred from homology"/>
<comment type="caution">
    <text evidence="5">The sequence shown here is derived from an EMBL/GenBank/DDBJ whole genome shotgun (WGS) entry which is preliminary data.</text>
</comment>
<dbReference type="EMBL" id="JAANER010000001">
    <property type="protein sequence ID" value="KAG9195858.1"/>
    <property type="molecule type" value="Genomic_DNA"/>
</dbReference>
<dbReference type="InterPro" id="IPR034686">
    <property type="entry name" value="Terpene_cyclase-like_2"/>
</dbReference>
<comment type="similarity">
    <text evidence="2 4">Belongs to the terpene synthase family.</text>
</comment>
<evidence type="ECO:0000313" key="6">
    <source>
        <dbReference type="Proteomes" id="UP001199106"/>
    </source>
</evidence>
<dbReference type="InterPro" id="IPR008949">
    <property type="entry name" value="Isoprenoid_synthase_dom_sf"/>
</dbReference>
<comment type="cofactor">
    <cofactor evidence="1 4">
        <name>Mg(2+)</name>
        <dbReference type="ChEBI" id="CHEBI:18420"/>
    </cofactor>
</comment>
<dbReference type="Gene3D" id="1.10.600.10">
    <property type="entry name" value="Farnesyl Diphosphate Synthase"/>
    <property type="match status" value="1"/>
</dbReference>
<evidence type="ECO:0000313" key="5">
    <source>
        <dbReference type="EMBL" id="KAG9195858.1"/>
    </source>
</evidence>
<dbReference type="Pfam" id="PF19086">
    <property type="entry name" value="Terpene_syn_C_2"/>
    <property type="match status" value="1"/>
</dbReference>
<keyword evidence="3 4" id="KW-0460">Magnesium</keyword>